<dbReference type="EnsemblMetazoa" id="SMAR007732-RA">
    <property type="protein sequence ID" value="SMAR007732-PA"/>
    <property type="gene ID" value="SMAR007732"/>
</dbReference>
<name>T1J2E4_STRMM</name>
<keyword evidence="2" id="KW-1185">Reference proteome</keyword>
<reference evidence="2" key="1">
    <citation type="submission" date="2011-05" db="EMBL/GenBank/DDBJ databases">
        <authorList>
            <person name="Richards S.R."/>
            <person name="Qu J."/>
            <person name="Jiang H."/>
            <person name="Jhangiani S.N."/>
            <person name="Agravi P."/>
            <person name="Goodspeed R."/>
            <person name="Gross S."/>
            <person name="Mandapat C."/>
            <person name="Jackson L."/>
            <person name="Mathew T."/>
            <person name="Pu L."/>
            <person name="Thornton R."/>
            <person name="Saada N."/>
            <person name="Wilczek-Boney K.B."/>
            <person name="Lee S."/>
            <person name="Kovar C."/>
            <person name="Wu Y."/>
            <person name="Scherer S.E."/>
            <person name="Worley K.C."/>
            <person name="Muzny D.M."/>
            <person name="Gibbs R."/>
        </authorList>
    </citation>
    <scope>NUCLEOTIDE SEQUENCE</scope>
    <source>
        <strain evidence="2">Brora</strain>
    </source>
</reference>
<dbReference type="AlphaFoldDB" id="T1J2E4"/>
<protein>
    <recommendedName>
        <fullName evidence="3">RNase H type-1 domain-containing protein</fullName>
    </recommendedName>
</protein>
<dbReference type="STRING" id="126957.T1J2E4"/>
<dbReference type="PhylomeDB" id="T1J2E4"/>
<evidence type="ECO:0000313" key="1">
    <source>
        <dbReference type="EnsemblMetazoa" id="SMAR007732-PA"/>
    </source>
</evidence>
<evidence type="ECO:0000313" key="2">
    <source>
        <dbReference type="Proteomes" id="UP000014500"/>
    </source>
</evidence>
<dbReference type="CDD" id="cd09275">
    <property type="entry name" value="RNase_HI_RT_DIRS1"/>
    <property type="match status" value="1"/>
</dbReference>
<organism evidence="1 2">
    <name type="scientific">Strigamia maritima</name>
    <name type="common">European centipede</name>
    <name type="synonym">Geophilus maritimus</name>
    <dbReference type="NCBI Taxonomy" id="126957"/>
    <lineage>
        <taxon>Eukaryota</taxon>
        <taxon>Metazoa</taxon>
        <taxon>Ecdysozoa</taxon>
        <taxon>Arthropoda</taxon>
        <taxon>Myriapoda</taxon>
        <taxon>Chilopoda</taxon>
        <taxon>Pleurostigmophora</taxon>
        <taxon>Geophilomorpha</taxon>
        <taxon>Linotaeniidae</taxon>
        <taxon>Strigamia</taxon>
    </lineage>
</organism>
<sequence>MDRTETLNAMQAILIQIQRAAQIVHHKRRFNVVSVLANRNSFLATQFKQSTHEYLFENRFLELCNASLYSWGAFCNDLSIGGPWFKTFKTKHINVLELTAAYWALKALARNLSNAIIKLKIDNKAAIAAVNNLGSPKSPNLTAVAQAVWSWAMDRDLTLIAEHLPGTET</sequence>
<dbReference type="Proteomes" id="UP000014500">
    <property type="component" value="Unassembled WGS sequence"/>
</dbReference>
<dbReference type="EMBL" id="JH431802">
    <property type="status" value="NOT_ANNOTATED_CDS"/>
    <property type="molecule type" value="Genomic_DNA"/>
</dbReference>
<accession>T1J2E4</accession>
<proteinExistence type="predicted"/>
<reference evidence="1" key="2">
    <citation type="submission" date="2015-02" db="UniProtKB">
        <authorList>
            <consortium name="EnsemblMetazoa"/>
        </authorList>
    </citation>
    <scope>IDENTIFICATION</scope>
</reference>
<evidence type="ECO:0008006" key="3">
    <source>
        <dbReference type="Google" id="ProtNLM"/>
    </source>
</evidence>
<dbReference type="HOGENOM" id="CLU_1580492_0_0_1"/>